<dbReference type="EnsemblMetazoa" id="G25052.3">
    <property type="protein sequence ID" value="G25052.3:cds"/>
    <property type="gene ID" value="G25052"/>
</dbReference>
<evidence type="ECO:0000313" key="7">
    <source>
        <dbReference type="Proteomes" id="UP000005408"/>
    </source>
</evidence>
<proteinExistence type="predicted"/>
<dbReference type="Pfam" id="PF07648">
    <property type="entry name" value="Kazal_2"/>
    <property type="match status" value="1"/>
</dbReference>
<dbReference type="GO" id="GO:0005576">
    <property type="term" value="C:extracellular region"/>
    <property type="evidence" value="ECO:0007669"/>
    <property type="project" value="TreeGrafter"/>
</dbReference>
<dbReference type="PANTHER" id="PTHR10913">
    <property type="entry name" value="FOLLISTATIN-RELATED"/>
    <property type="match status" value="1"/>
</dbReference>
<dbReference type="SUPFAM" id="SSF100895">
    <property type="entry name" value="Kazal-type serine protease inhibitors"/>
    <property type="match status" value="2"/>
</dbReference>
<evidence type="ECO:0000313" key="6">
    <source>
        <dbReference type="EnsemblMetazoa" id="G25052.2:cds"/>
    </source>
</evidence>
<accession>A0A8W8KRY2</accession>
<protein>
    <recommendedName>
        <fullName evidence="5">Kazal-like domain-containing protein</fullName>
    </recommendedName>
</protein>
<dbReference type="Proteomes" id="UP000005408">
    <property type="component" value="Unassembled WGS sequence"/>
</dbReference>
<dbReference type="PANTHER" id="PTHR10913:SF45">
    <property type="entry name" value="FOLLISTATIN, ISOFORM A-RELATED"/>
    <property type="match status" value="1"/>
</dbReference>
<reference evidence="6" key="1">
    <citation type="submission" date="2022-08" db="UniProtKB">
        <authorList>
            <consortium name="EnsemblMetazoa"/>
        </authorList>
    </citation>
    <scope>IDENTIFICATION</scope>
    <source>
        <strain evidence="6">05x7-T-G4-1.051#20</strain>
    </source>
</reference>
<evidence type="ECO:0000256" key="3">
    <source>
        <dbReference type="ARBA" id="ARBA00023157"/>
    </source>
</evidence>
<dbReference type="OrthoDB" id="6121325at2759"/>
<feature type="chain" id="PRO_5042431395" description="Kazal-like domain-containing protein" evidence="4">
    <location>
        <begin position="19"/>
        <end position="168"/>
    </location>
</feature>
<feature type="domain" description="Kazal-like" evidence="5">
    <location>
        <begin position="29"/>
        <end position="81"/>
    </location>
</feature>
<dbReference type="GO" id="GO:0004867">
    <property type="term" value="F:serine-type endopeptidase inhibitor activity"/>
    <property type="evidence" value="ECO:0007669"/>
    <property type="project" value="UniProtKB-KW"/>
</dbReference>
<dbReference type="PROSITE" id="PS51465">
    <property type="entry name" value="KAZAL_2"/>
    <property type="match status" value="2"/>
</dbReference>
<dbReference type="InterPro" id="IPR050653">
    <property type="entry name" value="Prot_Inhib_GrowthFact_Antg"/>
</dbReference>
<keyword evidence="4" id="KW-0732">Signal</keyword>
<evidence type="ECO:0000256" key="2">
    <source>
        <dbReference type="ARBA" id="ARBA00022900"/>
    </source>
</evidence>
<dbReference type="InterPro" id="IPR036058">
    <property type="entry name" value="Kazal_dom_sf"/>
</dbReference>
<dbReference type="CDD" id="cd00104">
    <property type="entry name" value="KAZAL_FS"/>
    <property type="match status" value="1"/>
</dbReference>
<feature type="domain" description="Kazal-like" evidence="5">
    <location>
        <begin position="109"/>
        <end position="168"/>
    </location>
</feature>
<feature type="signal peptide" evidence="4">
    <location>
        <begin position="1"/>
        <end position="18"/>
    </location>
</feature>
<dbReference type="OMA" id="LITCTNE"/>
<organism evidence="6 7">
    <name type="scientific">Magallana gigas</name>
    <name type="common">Pacific oyster</name>
    <name type="synonym">Crassostrea gigas</name>
    <dbReference type="NCBI Taxonomy" id="29159"/>
    <lineage>
        <taxon>Eukaryota</taxon>
        <taxon>Metazoa</taxon>
        <taxon>Spiralia</taxon>
        <taxon>Lophotrochozoa</taxon>
        <taxon>Mollusca</taxon>
        <taxon>Bivalvia</taxon>
        <taxon>Autobranchia</taxon>
        <taxon>Pteriomorphia</taxon>
        <taxon>Ostreida</taxon>
        <taxon>Ostreoidea</taxon>
        <taxon>Ostreidae</taxon>
        <taxon>Magallana</taxon>
    </lineage>
</organism>
<dbReference type="InterPro" id="IPR002350">
    <property type="entry name" value="Kazal_dom"/>
</dbReference>
<dbReference type="AlphaFoldDB" id="A0A8W8KRY2"/>
<dbReference type="Pfam" id="PF00050">
    <property type="entry name" value="Kazal_1"/>
    <property type="match status" value="1"/>
</dbReference>
<evidence type="ECO:0000259" key="5">
    <source>
        <dbReference type="PROSITE" id="PS51465"/>
    </source>
</evidence>
<keyword evidence="1" id="KW-0646">Protease inhibitor</keyword>
<evidence type="ECO:0000256" key="4">
    <source>
        <dbReference type="SAM" id="SignalP"/>
    </source>
</evidence>
<evidence type="ECO:0000256" key="1">
    <source>
        <dbReference type="ARBA" id="ARBA00022690"/>
    </source>
</evidence>
<dbReference type="Gene3D" id="3.30.60.30">
    <property type="match status" value="2"/>
</dbReference>
<dbReference type="EnsemblMetazoa" id="G25052.1">
    <property type="protein sequence ID" value="G25052.1:cds"/>
    <property type="gene ID" value="G25052"/>
</dbReference>
<keyword evidence="3" id="KW-1015">Disulfide bond</keyword>
<dbReference type="EnsemblMetazoa" id="G25052.2">
    <property type="protein sequence ID" value="G25052.2:cds"/>
    <property type="gene ID" value="G25052"/>
</dbReference>
<dbReference type="SMART" id="SM00280">
    <property type="entry name" value="KAZAL"/>
    <property type="match status" value="2"/>
</dbReference>
<keyword evidence="7" id="KW-1185">Reference proteome</keyword>
<name>A0A8W8KRY2_MAGGI</name>
<keyword evidence="2" id="KW-0722">Serine protease inhibitor</keyword>
<sequence>MFFSKVSVIFFGVLLVSTDSVDPQAICTQLLSLDCTNYTPIENDESVCGTDGVHYDNYCMFGQARCVDPTIDIMKVGHCHTGTTHPSHVTTHPPHITTTVPTTTTTMDYQMQLVCANAALITCTNEISLICGSDYKLYQNSCKFTLAMCSTSGLHQLTLDDCRNHNGK</sequence>